<gene>
    <name evidence="1" type="ORF">HUJ06_031244</name>
</gene>
<organism evidence="1 2">
    <name type="scientific">Nelumbo nucifera</name>
    <name type="common">Sacred lotus</name>
    <dbReference type="NCBI Taxonomy" id="4432"/>
    <lineage>
        <taxon>Eukaryota</taxon>
        <taxon>Viridiplantae</taxon>
        <taxon>Streptophyta</taxon>
        <taxon>Embryophyta</taxon>
        <taxon>Tracheophyta</taxon>
        <taxon>Spermatophyta</taxon>
        <taxon>Magnoliopsida</taxon>
        <taxon>Proteales</taxon>
        <taxon>Nelumbonaceae</taxon>
        <taxon>Nelumbo</taxon>
    </lineage>
</organism>
<name>A0A822YFK4_NELNU</name>
<proteinExistence type="predicted"/>
<comment type="caution">
    <text evidence="1">The sequence shown here is derived from an EMBL/GenBank/DDBJ whole genome shotgun (WGS) entry which is preliminary data.</text>
</comment>
<dbReference type="EMBL" id="DUZY01000002">
    <property type="protein sequence ID" value="DAD29776.1"/>
    <property type="molecule type" value="Genomic_DNA"/>
</dbReference>
<protein>
    <submittedName>
        <fullName evidence="1">Uncharacterized protein</fullName>
    </submittedName>
</protein>
<dbReference type="Proteomes" id="UP000607653">
    <property type="component" value="Unassembled WGS sequence"/>
</dbReference>
<evidence type="ECO:0000313" key="1">
    <source>
        <dbReference type="EMBL" id="DAD29776.1"/>
    </source>
</evidence>
<accession>A0A822YFK4</accession>
<dbReference type="AlphaFoldDB" id="A0A822YFK4"/>
<sequence length="63" mass="7500">MGFIDCIRRMVSDIEIQDKISHQMKDYKHKCGVFSKKMAVRQWETKQPRAHLARLSTRSFDCL</sequence>
<reference evidence="1 2" key="1">
    <citation type="journal article" date="2020" name="Mol. Biol. Evol.">
        <title>Distinct Expression and Methylation Patterns for Genes with Different Fates following a Single Whole-Genome Duplication in Flowering Plants.</title>
        <authorList>
            <person name="Shi T."/>
            <person name="Rahmani R.S."/>
            <person name="Gugger P.F."/>
            <person name="Wang M."/>
            <person name="Li H."/>
            <person name="Zhang Y."/>
            <person name="Li Z."/>
            <person name="Wang Q."/>
            <person name="Van de Peer Y."/>
            <person name="Marchal K."/>
            <person name="Chen J."/>
        </authorList>
    </citation>
    <scope>NUCLEOTIDE SEQUENCE [LARGE SCALE GENOMIC DNA]</scope>
    <source>
        <tissue evidence="1">Leaf</tissue>
    </source>
</reference>
<keyword evidence="2" id="KW-1185">Reference proteome</keyword>
<evidence type="ECO:0000313" key="2">
    <source>
        <dbReference type="Proteomes" id="UP000607653"/>
    </source>
</evidence>